<dbReference type="EMBL" id="LATL02000263">
    <property type="protein sequence ID" value="KKD35837.1"/>
    <property type="molecule type" value="Genomic_DNA"/>
</dbReference>
<dbReference type="InterPro" id="IPR013766">
    <property type="entry name" value="Thioredoxin_domain"/>
</dbReference>
<evidence type="ECO:0000259" key="1">
    <source>
        <dbReference type="PROSITE" id="PS51352"/>
    </source>
</evidence>
<dbReference type="PATRIC" id="fig|1637645.4.peg.5219"/>
<dbReference type="PROSITE" id="PS51352">
    <property type="entry name" value="THIOREDOXIN_2"/>
    <property type="match status" value="1"/>
</dbReference>
<dbReference type="Pfam" id="PF00578">
    <property type="entry name" value="AhpC-TSA"/>
    <property type="match status" value="1"/>
</dbReference>
<dbReference type="Gene3D" id="3.40.30.10">
    <property type="entry name" value="Glutaredoxin"/>
    <property type="match status" value="1"/>
</dbReference>
<protein>
    <submittedName>
        <fullName evidence="2">Alkyl hydroperoxide reductase</fullName>
    </submittedName>
</protein>
<dbReference type="Proteomes" id="UP000033607">
    <property type="component" value="Unassembled WGS sequence"/>
</dbReference>
<dbReference type="OrthoDB" id="9809746at2"/>
<accession>A0A0F5YB50</accession>
<dbReference type="SUPFAM" id="SSF52833">
    <property type="entry name" value="Thioredoxin-like"/>
    <property type="match status" value="1"/>
</dbReference>
<dbReference type="GO" id="GO:0016209">
    <property type="term" value="F:antioxidant activity"/>
    <property type="evidence" value="ECO:0007669"/>
    <property type="project" value="InterPro"/>
</dbReference>
<dbReference type="InterPro" id="IPR047262">
    <property type="entry name" value="PRX-like1"/>
</dbReference>
<comment type="caution">
    <text evidence="2">The sequence shown here is derived from an EMBL/GenBank/DDBJ whole genome shotgun (WGS) entry which is preliminary data.</text>
</comment>
<feature type="domain" description="Thioredoxin" evidence="1">
    <location>
        <begin position="4"/>
        <end position="159"/>
    </location>
</feature>
<reference evidence="2 3" key="1">
    <citation type="submission" date="2015-06" db="EMBL/GenBank/DDBJ databases">
        <title>Draft genome assembly of filamentous brackish cyanobacterium Limnoraphis robusta strain CS-951.</title>
        <authorList>
            <person name="Willis A."/>
            <person name="Parks M."/>
            <person name="Burford M.A."/>
        </authorList>
    </citation>
    <scope>NUCLEOTIDE SEQUENCE [LARGE SCALE GENOMIC DNA]</scope>
    <source>
        <strain evidence="2 3">CS-951</strain>
    </source>
</reference>
<dbReference type="GO" id="GO:0016491">
    <property type="term" value="F:oxidoreductase activity"/>
    <property type="evidence" value="ECO:0007669"/>
    <property type="project" value="InterPro"/>
</dbReference>
<dbReference type="AlphaFoldDB" id="A0A0F5YB50"/>
<dbReference type="RefSeq" id="WP_046280954.1">
    <property type="nucleotide sequence ID" value="NZ_LATL02000263.1"/>
</dbReference>
<dbReference type="InterPro" id="IPR036249">
    <property type="entry name" value="Thioredoxin-like_sf"/>
</dbReference>
<dbReference type="CDD" id="cd02969">
    <property type="entry name" value="PRX_like1"/>
    <property type="match status" value="1"/>
</dbReference>
<evidence type="ECO:0000313" key="2">
    <source>
        <dbReference type="EMBL" id="KKD35837.1"/>
    </source>
</evidence>
<dbReference type="PANTHER" id="PTHR43640:SF1">
    <property type="entry name" value="THIOREDOXIN-DEPENDENT PEROXIREDOXIN"/>
    <property type="match status" value="1"/>
</dbReference>
<proteinExistence type="predicted"/>
<dbReference type="PANTHER" id="PTHR43640">
    <property type="entry name" value="OS07G0260300 PROTEIN"/>
    <property type="match status" value="1"/>
</dbReference>
<organism evidence="2 3">
    <name type="scientific">Limnoraphis robusta CS-951</name>
    <dbReference type="NCBI Taxonomy" id="1637645"/>
    <lineage>
        <taxon>Bacteria</taxon>
        <taxon>Bacillati</taxon>
        <taxon>Cyanobacteriota</taxon>
        <taxon>Cyanophyceae</taxon>
        <taxon>Oscillatoriophycideae</taxon>
        <taxon>Oscillatoriales</taxon>
        <taxon>Sirenicapillariaceae</taxon>
        <taxon>Limnoraphis</taxon>
    </lineage>
</organism>
<name>A0A0F5YB50_9CYAN</name>
<sequence length="178" mass="20067">MKGTAINSYAPDFELPGVDGEVHHLARYLERYRAVAVIFMSNQCSNVLLYLERLKQLQQEYADQGVTLVGINANDAIRSPEDNFEKMKEFAQGNHLNFPYIRDVTQDVANCFGARVIPEAFLLDQQGIICYRGQIDDNPDSAESISRPYLKQAIAQLLQGEVIEPSITEAVGESIQWR</sequence>
<dbReference type="InterPro" id="IPR000866">
    <property type="entry name" value="AhpC/TSA"/>
</dbReference>
<evidence type="ECO:0000313" key="3">
    <source>
        <dbReference type="Proteomes" id="UP000033607"/>
    </source>
</evidence>
<gene>
    <name evidence="2" type="ORF">WN50_23110</name>
</gene>